<organism evidence="3 4">
    <name type="scientific">Orbilia brochopaga</name>
    <dbReference type="NCBI Taxonomy" id="3140254"/>
    <lineage>
        <taxon>Eukaryota</taxon>
        <taxon>Fungi</taxon>
        <taxon>Dikarya</taxon>
        <taxon>Ascomycota</taxon>
        <taxon>Pezizomycotina</taxon>
        <taxon>Orbiliomycetes</taxon>
        <taxon>Orbiliales</taxon>
        <taxon>Orbiliaceae</taxon>
        <taxon>Orbilia</taxon>
    </lineage>
</organism>
<proteinExistence type="predicted"/>
<feature type="compositionally biased region" description="Polar residues" evidence="2">
    <location>
        <begin position="449"/>
        <end position="465"/>
    </location>
</feature>
<evidence type="ECO:0000256" key="2">
    <source>
        <dbReference type="SAM" id="MobiDB-lite"/>
    </source>
</evidence>
<dbReference type="PANTHER" id="PTHR13037">
    <property type="entry name" value="FORMIN"/>
    <property type="match status" value="1"/>
</dbReference>
<feature type="compositionally biased region" description="Pro residues" evidence="2">
    <location>
        <begin position="302"/>
        <end position="326"/>
    </location>
</feature>
<dbReference type="EMBL" id="JAVHNQ010000010">
    <property type="protein sequence ID" value="KAK6338053.1"/>
    <property type="molecule type" value="Genomic_DNA"/>
</dbReference>
<feature type="compositionally biased region" description="Basic and acidic residues" evidence="2">
    <location>
        <begin position="543"/>
        <end position="557"/>
    </location>
</feature>
<gene>
    <name evidence="3" type="ORF">TWF696_001524</name>
</gene>
<sequence length="599" mass="66917">MDDRRARAFGVPPEQDPTSPHYAFAPEHPRLADIIPSSITTPSLIPQLPAAIAFFTGISGAAGREFFYTQAMRSRAENAGRPMTPVEAAVLSRYTRNILTGTEWIGLGGIMASTYWGYVSGRWPLESFWKNVLGGGGGSTANPTFSPGYRPPQDTPMNTGMYVAPSRAVAEEFSKTVNESISTLRRTGDAGEGLTKLLAISEAMIDNIPENKRKGWMYRLFVWRYKMLNYWDKRNCDNINQELAARRPPEGSTPQELKPRIPYAELPREERLKLLEKYNPTVYKAFEEIKAKKISGQAPSIPEMPPPPPPPPPHADAHPPPPPSPPGTTAEPTRPGEQQSQGPKVRVIRVTVNPFQSMRETLRLATWAFLGKYMFTTLGVMYMTLRSRTLEEKDERLQEFNYDRQAYAKRRLEEEMAKSGRRMPPTRMPTPSRPLPPPPSGGDGDVSDGQYQVDSQSLGGLQTETVDWGDLGPQQQEPVVPASPPPPTESAWARARRGQQSPPLPAMEEDQWAPRSQDSTPGEADAGSVSTWERIRQQASEGYGREKRFPGESRNAEEVYTENRPGASAKDARQQTREQAQKEFDAQLEKERRGEPDSW</sequence>
<keyword evidence="4" id="KW-1185">Reference proteome</keyword>
<dbReference type="Proteomes" id="UP001375240">
    <property type="component" value="Unassembled WGS sequence"/>
</dbReference>
<name>A0AAV9U9Q1_9PEZI</name>
<keyword evidence="1" id="KW-0945">Host-virus interaction</keyword>
<comment type="caution">
    <text evidence="3">The sequence shown here is derived from an EMBL/GenBank/DDBJ whole genome shotgun (WGS) entry which is preliminary data.</text>
</comment>
<dbReference type="PANTHER" id="PTHR13037:SF24">
    <property type="entry name" value="POLYCOMB PROTEIN PCL-RELATED"/>
    <property type="match status" value="1"/>
</dbReference>
<feature type="region of interest" description="Disordered" evidence="2">
    <location>
        <begin position="296"/>
        <end position="345"/>
    </location>
</feature>
<feature type="region of interest" description="Disordered" evidence="2">
    <location>
        <begin position="414"/>
        <end position="599"/>
    </location>
</feature>
<feature type="compositionally biased region" description="Basic and acidic residues" evidence="2">
    <location>
        <begin position="570"/>
        <end position="599"/>
    </location>
</feature>
<evidence type="ECO:0000313" key="3">
    <source>
        <dbReference type="EMBL" id="KAK6338053.1"/>
    </source>
</evidence>
<evidence type="ECO:0000313" key="4">
    <source>
        <dbReference type="Proteomes" id="UP001375240"/>
    </source>
</evidence>
<reference evidence="3 4" key="1">
    <citation type="submission" date="2019-10" db="EMBL/GenBank/DDBJ databases">
        <authorList>
            <person name="Palmer J.M."/>
        </authorList>
    </citation>
    <scope>NUCLEOTIDE SEQUENCE [LARGE SCALE GENOMIC DNA]</scope>
    <source>
        <strain evidence="3 4">TWF696</strain>
    </source>
</reference>
<evidence type="ECO:0000256" key="1">
    <source>
        <dbReference type="ARBA" id="ARBA00022581"/>
    </source>
</evidence>
<accession>A0AAV9U9Q1</accession>
<feature type="compositionally biased region" description="Pro residues" evidence="2">
    <location>
        <begin position="426"/>
        <end position="440"/>
    </location>
</feature>
<protein>
    <submittedName>
        <fullName evidence="3">Uncharacterized protein</fullName>
    </submittedName>
</protein>
<feature type="region of interest" description="Disordered" evidence="2">
    <location>
        <begin position="1"/>
        <end position="20"/>
    </location>
</feature>
<dbReference type="AlphaFoldDB" id="A0AAV9U9Q1"/>